<dbReference type="GO" id="GO:0061749">
    <property type="term" value="F:forked DNA-dependent helicase activity"/>
    <property type="evidence" value="ECO:0007669"/>
    <property type="project" value="EnsemblFungi"/>
</dbReference>
<dbReference type="CDD" id="cd18032">
    <property type="entry name" value="DEXHc_RE_I_III_res"/>
    <property type="match status" value="1"/>
</dbReference>
<dbReference type="InParanoid" id="G8ZV49"/>
<dbReference type="HOGENOM" id="CLU_014765_0_0_1"/>
<evidence type="ECO:0008006" key="6">
    <source>
        <dbReference type="Google" id="ProtNLM"/>
    </source>
</evidence>
<dbReference type="STRING" id="1076872.G8ZV49"/>
<keyword evidence="5" id="KW-1185">Reference proteome</keyword>
<dbReference type="InterPro" id="IPR001650">
    <property type="entry name" value="Helicase_C-like"/>
</dbReference>
<organism evidence="4 5">
    <name type="scientific">Torulaspora delbrueckii</name>
    <name type="common">Yeast</name>
    <name type="synonym">Candida colliculosa</name>
    <dbReference type="NCBI Taxonomy" id="4950"/>
    <lineage>
        <taxon>Eukaryota</taxon>
        <taxon>Fungi</taxon>
        <taxon>Dikarya</taxon>
        <taxon>Ascomycota</taxon>
        <taxon>Saccharomycotina</taxon>
        <taxon>Saccharomycetes</taxon>
        <taxon>Saccharomycetales</taxon>
        <taxon>Saccharomycetaceae</taxon>
        <taxon>Torulaspora</taxon>
    </lineage>
</organism>
<dbReference type="KEGG" id="tdl:TDEL_0E02500"/>
<evidence type="ECO:0000259" key="2">
    <source>
        <dbReference type="PROSITE" id="PS51192"/>
    </source>
</evidence>
<keyword evidence="1" id="KW-0547">Nucleotide-binding</keyword>
<dbReference type="Gene3D" id="3.40.50.300">
    <property type="entry name" value="P-loop containing nucleotide triphosphate hydrolases"/>
    <property type="match status" value="2"/>
</dbReference>
<gene>
    <name evidence="4" type="primary">TDEL0E02500</name>
    <name evidence="4" type="ORF">TDEL_0E02500</name>
</gene>
<dbReference type="GO" id="GO:0016787">
    <property type="term" value="F:hydrolase activity"/>
    <property type="evidence" value="ECO:0007669"/>
    <property type="project" value="InterPro"/>
</dbReference>
<dbReference type="GO" id="GO:0032042">
    <property type="term" value="P:mitochondrial DNA metabolic process"/>
    <property type="evidence" value="ECO:0007669"/>
    <property type="project" value="EnsemblFungi"/>
</dbReference>
<reference evidence="4 5" key="1">
    <citation type="journal article" date="2011" name="Proc. Natl. Acad. Sci. U.S.A.">
        <title>Evolutionary erosion of yeast sex chromosomes by mating-type switching accidents.</title>
        <authorList>
            <person name="Gordon J.L."/>
            <person name="Armisen D."/>
            <person name="Proux-Wera E."/>
            <person name="Oheigeartaigh S.S."/>
            <person name="Byrne K.P."/>
            <person name="Wolfe K.H."/>
        </authorList>
    </citation>
    <scope>NUCLEOTIDE SEQUENCE [LARGE SCALE GENOMIC DNA]</scope>
    <source>
        <strain evidence="5">ATCC 10662 / CBS 1146 / NBRC 0425 / NCYC 2629 / NRRL Y-866</strain>
    </source>
</reference>
<dbReference type="Pfam" id="PF04851">
    <property type="entry name" value="ResIII"/>
    <property type="match status" value="1"/>
</dbReference>
<dbReference type="PROSITE" id="PS51194">
    <property type="entry name" value="HELICASE_CTER"/>
    <property type="match status" value="1"/>
</dbReference>
<dbReference type="GO" id="GO:0036121">
    <property type="term" value="F:double-stranded DNA helicase activity"/>
    <property type="evidence" value="ECO:0007669"/>
    <property type="project" value="EnsemblFungi"/>
</dbReference>
<evidence type="ECO:0000259" key="3">
    <source>
        <dbReference type="PROSITE" id="PS51194"/>
    </source>
</evidence>
<feature type="domain" description="Helicase C-terminal" evidence="3">
    <location>
        <begin position="258"/>
        <end position="411"/>
    </location>
</feature>
<dbReference type="GO" id="GO:0000403">
    <property type="term" value="F:Y-form DNA binding"/>
    <property type="evidence" value="ECO:0007669"/>
    <property type="project" value="EnsemblFungi"/>
</dbReference>
<dbReference type="PANTHER" id="PTHR47396">
    <property type="entry name" value="TYPE I RESTRICTION ENZYME ECOKI R PROTEIN"/>
    <property type="match status" value="1"/>
</dbReference>
<dbReference type="GO" id="GO:1905082">
    <property type="term" value="P:regulation of mitochondrial translational elongation"/>
    <property type="evidence" value="ECO:0007669"/>
    <property type="project" value="EnsemblFungi"/>
</dbReference>
<dbReference type="FunCoup" id="G8ZV49">
    <property type="interactions" value="33"/>
</dbReference>
<dbReference type="InterPro" id="IPR014001">
    <property type="entry name" value="Helicase_ATP-bd"/>
</dbReference>
<dbReference type="eggNOG" id="ENOG502QT4U">
    <property type="taxonomic scope" value="Eukaryota"/>
</dbReference>
<dbReference type="AlphaFoldDB" id="G8ZV49"/>
<dbReference type="OrthoDB" id="16911at2759"/>
<dbReference type="PANTHER" id="PTHR47396:SF1">
    <property type="entry name" value="ATP-DEPENDENT HELICASE IRC3-RELATED"/>
    <property type="match status" value="1"/>
</dbReference>
<accession>G8ZV49</accession>
<dbReference type="CDD" id="cd18799">
    <property type="entry name" value="SF2_C_EcoAI-like"/>
    <property type="match status" value="1"/>
</dbReference>
<dbReference type="InterPro" id="IPR050742">
    <property type="entry name" value="Helicase_Restrict-Modif_Enz"/>
</dbReference>
<feature type="domain" description="Helicase ATP-binding" evidence="2">
    <location>
        <begin position="41"/>
        <end position="200"/>
    </location>
</feature>
<keyword evidence="1" id="KW-0347">Helicase</keyword>
<protein>
    <recommendedName>
        <fullName evidence="6">ATP-dependent helicase IRC3</fullName>
    </recommendedName>
</protein>
<evidence type="ECO:0000256" key="1">
    <source>
        <dbReference type="ARBA" id="ARBA00022806"/>
    </source>
</evidence>
<name>G8ZV49_TORDE</name>
<dbReference type="InterPro" id="IPR006935">
    <property type="entry name" value="Helicase/UvrB_N"/>
</dbReference>
<dbReference type="GO" id="GO:0070125">
    <property type="term" value="P:mitochondrial translational elongation"/>
    <property type="evidence" value="ECO:0007669"/>
    <property type="project" value="TreeGrafter"/>
</dbReference>
<dbReference type="Pfam" id="PF00271">
    <property type="entry name" value="Helicase_C"/>
    <property type="match status" value="1"/>
</dbReference>
<sequence>MLQMINWGLARAWRPTVRYSSTIQLRDYQQHVIDLCMNRILSNRGTRARFGVSLATGGGKTVIFTNLIKQLGEQHRFARTLVLAHRRELVNQAAGTIRKFIPNSNVQIEMGKFVASLGDDSHELQVVIASVQSLIRRLENYQPNAFDLIIIDEAHHAVAKSYLQILQYFKQDVPVVGFSATFERADKKALETVIDEIVYHRGILDMIEDKWLCDAKFTAVSVNCDLSGVETSSNTQDFMLDSLSQVMNRKEVNEMVFQSYQHKSAQNDGFNSTLLFAVDIEHVKTLYQLFKDHGINANYVTANTPADKRDQIVTDFKNGKVEVLMNCGIFTEGTDMPNIDCILLCRPTRSRSLMVQMIGRGLRLHHSKDFCHIIDFVGASNVGVVSVPTLAGIKHFDGNLENATMQELQMIKEDIASRQMEERKKEEIQREGFHDWMKDVTSFDLTLSTFDSFENYYKRQQEHSNSPMNEPLDDKTYFSSSVYPWVKFAQNAWALSLHNGHHLRLYKQKSKDKSFEYTLNLYREIPHYLRDEVGPKFVKRELIKDKDFTKIPGKVEEVIENLSKPKDDEPVKNFTKFARWRKEPATARQRTVVSQRLKSRLRNDKKSYALVSQDLASFIGKISKGEAAKILFATSLAPAYPIDSLLKVLDYRKRSNL</sequence>
<keyword evidence="1" id="KW-0067">ATP-binding</keyword>
<dbReference type="SMART" id="SM00487">
    <property type="entry name" value="DEXDc"/>
    <property type="match status" value="1"/>
</dbReference>
<dbReference type="RefSeq" id="XP_003681704.1">
    <property type="nucleotide sequence ID" value="XM_003681656.1"/>
</dbReference>
<dbReference type="GeneID" id="11503894"/>
<dbReference type="EMBL" id="HE616746">
    <property type="protein sequence ID" value="CCE92493.1"/>
    <property type="molecule type" value="Genomic_DNA"/>
</dbReference>
<dbReference type="Proteomes" id="UP000005627">
    <property type="component" value="Chromosome 5"/>
</dbReference>
<dbReference type="InterPro" id="IPR027417">
    <property type="entry name" value="P-loop_NTPase"/>
</dbReference>
<evidence type="ECO:0000313" key="5">
    <source>
        <dbReference type="Proteomes" id="UP000005627"/>
    </source>
</evidence>
<evidence type="ECO:0000313" key="4">
    <source>
        <dbReference type="EMBL" id="CCE92493.1"/>
    </source>
</evidence>
<dbReference type="GO" id="GO:0005524">
    <property type="term" value="F:ATP binding"/>
    <property type="evidence" value="ECO:0007669"/>
    <property type="project" value="InterPro"/>
</dbReference>
<keyword evidence="1" id="KW-0378">Hydrolase</keyword>
<proteinExistence type="predicted"/>
<dbReference type="SUPFAM" id="SSF52540">
    <property type="entry name" value="P-loop containing nucleoside triphosphate hydrolases"/>
    <property type="match status" value="1"/>
</dbReference>
<dbReference type="PROSITE" id="PS51192">
    <property type="entry name" value="HELICASE_ATP_BIND_1"/>
    <property type="match status" value="1"/>
</dbReference>
<dbReference type="GO" id="GO:0005759">
    <property type="term" value="C:mitochondrial matrix"/>
    <property type="evidence" value="ECO:0007669"/>
    <property type="project" value="EnsemblFungi"/>
</dbReference>
<dbReference type="SMART" id="SM00490">
    <property type="entry name" value="HELICc"/>
    <property type="match status" value="1"/>
</dbReference>